<evidence type="ECO:0000313" key="4">
    <source>
        <dbReference type="EMBL" id="KAK9030943.1"/>
    </source>
</evidence>
<feature type="domain" description="Helicase C-terminal" evidence="3">
    <location>
        <begin position="141"/>
        <end position="314"/>
    </location>
</feature>
<evidence type="ECO:0000313" key="5">
    <source>
        <dbReference type="Proteomes" id="UP001396334"/>
    </source>
</evidence>
<dbReference type="EMBL" id="JBBPBN010000010">
    <property type="protein sequence ID" value="KAK9030943.1"/>
    <property type="molecule type" value="Genomic_DNA"/>
</dbReference>
<dbReference type="InterPro" id="IPR027417">
    <property type="entry name" value="P-loop_NTPase"/>
</dbReference>
<dbReference type="EC" id="3.6.4.13" evidence="1"/>
<dbReference type="PANTHER" id="PTHR18934:SF83">
    <property type="entry name" value="PRE-MRNA-SPLICING FACTOR ATP-DEPENDENT RNA HELICASE DHX16"/>
    <property type="match status" value="1"/>
</dbReference>
<dbReference type="Pfam" id="PF00271">
    <property type="entry name" value="Helicase_C"/>
    <property type="match status" value="1"/>
</dbReference>
<dbReference type="PROSITE" id="PS51194">
    <property type="entry name" value="HELICASE_CTER"/>
    <property type="match status" value="1"/>
</dbReference>
<gene>
    <name evidence="4" type="ORF">V6N11_032346</name>
</gene>
<organism evidence="4 5">
    <name type="scientific">Hibiscus sabdariffa</name>
    <name type="common">roselle</name>
    <dbReference type="NCBI Taxonomy" id="183260"/>
    <lineage>
        <taxon>Eukaryota</taxon>
        <taxon>Viridiplantae</taxon>
        <taxon>Streptophyta</taxon>
        <taxon>Embryophyta</taxon>
        <taxon>Tracheophyta</taxon>
        <taxon>Spermatophyta</taxon>
        <taxon>Magnoliopsida</taxon>
        <taxon>eudicotyledons</taxon>
        <taxon>Gunneridae</taxon>
        <taxon>Pentapetalae</taxon>
        <taxon>rosids</taxon>
        <taxon>malvids</taxon>
        <taxon>Malvales</taxon>
        <taxon>Malvaceae</taxon>
        <taxon>Malvoideae</taxon>
        <taxon>Hibiscus</taxon>
    </lineage>
</organism>
<proteinExistence type="predicted"/>
<dbReference type="Gene3D" id="3.40.50.300">
    <property type="entry name" value="P-loop containing nucleotide triphosphate hydrolases"/>
    <property type="match status" value="1"/>
</dbReference>
<dbReference type="InterPro" id="IPR042035">
    <property type="entry name" value="DEAH_win-hel_dom"/>
</dbReference>
<evidence type="ECO:0000256" key="2">
    <source>
        <dbReference type="ARBA" id="ARBA00047984"/>
    </source>
</evidence>
<accession>A0ABR2T0D3</accession>
<keyword evidence="5" id="KW-1185">Reference proteome</keyword>
<comment type="catalytic activity">
    <reaction evidence="2">
        <text>ATP + H2O = ADP + phosphate + H(+)</text>
        <dbReference type="Rhea" id="RHEA:13065"/>
        <dbReference type="ChEBI" id="CHEBI:15377"/>
        <dbReference type="ChEBI" id="CHEBI:15378"/>
        <dbReference type="ChEBI" id="CHEBI:30616"/>
        <dbReference type="ChEBI" id="CHEBI:43474"/>
        <dbReference type="ChEBI" id="CHEBI:456216"/>
        <dbReference type="EC" id="3.6.4.13"/>
    </reaction>
</comment>
<dbReference type="InterPro" id="IPR001650">
    <property type="entry name" value="Helicase_C-like"/>
</dbReference>
<name>A0ABR2T0D3_9ROSI</name>
<dbReference type="InterPro" id="IPR048333">
    <property type="entry name" value="HA2_WH"/>
</dbReference>
<dbReference type="Proteomes" id="UP001396334">
    <property type="component" value="Unassembled WGS sequence"/>
</dbReference>
<comment type="caution">
    <text evidence="4">The sequence shown here is derived from an EMBL/GenBank/DDBJ whole genome shotgun (WGS) entry which is preliminary data.</text>
</comment>
<dbReference type="Gene3D" id="1.10.10.2130">
    <property type="entry name" value="DEAH helicase family, winged-helix domain"/>
    <property type="match status" value="1"/>
</dbReference>
<sequence length="379" mass="42292">MNMGDAMSIKRSGLEKHRKTLSVYWFRKELIKAVEDYQVLIIFAEPGTGKSTQIPQYLHEAGYTRRGKIACTQSQRIAATSVATRVSQEMGVQLGQEVGYSIPSDDHTSQKTVLKYMIDGMLLRELLNEPIWRVADYLNATIDLALEIHAKEPPGDVLVFLTCQEEIKAAEKILKHSRIRGIFICPVYSNLPTERVARIFQPAPIGARKIVLATDVAETLLSIVGIGYVVDPGYCQKKFYNPMIGTVSLRVNPISKASAHARAAAAAVSGPTTPGKCFLLYTDNCYETEFHDKSPSEIKRTNLARVVLYLKSLGIRDLFNFDFMDPPSIQTLLETLDLLRTLGAINELGELTKDGRLMAEFGIDHPIRKAISSRKFQNI</sequence>
<reference evidence="4 5" key="1">
    <citation type="journal article" date="2024" name="G3 (Bethesda)">
        <title>Genome assembly of Hibiscus sabdariffa L. provides insights into metabolisms of medicinal natural products.</title>
        <authorList>
            <person name="Kim T."/>
        </authorList>
    </citation>
    <scope>NUCLEOTIDE SEQUENCE [LARGE SCALE GENOMIC DNA]</scope>
    <source>
        <strain evidence="4">TK-2024</strain>
        <tissue evidence="4">Old leaves</tissue>
    </source>
</reference>
<dbReference type="SUPFAM" id="SSF52540">
    <property type="entry name" value="P-loop containing nucleoside triphosphate hydrolases"/>
    <property type="match status" value="1"/>
</dbReference>
<protein>
    <recommendedName>
        <fullName evidence="1">RNA helicase</fullName>
        <ecNumber evidence="1">3.6.4.13</ecNumber>
    </recommendedName>
</protein>
<evidence type="ECO:0000259" key="3">
    <source>
        <dbReference type="PROSITE" id="PS51194"/>
    </source>
</evidence>
<evidence type="ECO:0000256" key="1">
    <source>
        <dbReference type="ARBA" id="ARBA00012552"/>
    </source>
</evidence>
<dbReference type="Pfam" id="PF04408">
    <property type="entry name" value="WHD_HA2"/>
    <property type="match status" value="1"/>
</dbReference>
<dbReference type="PANTHER" id="PTHR18934">
    <property type="entry name" value="ATP-DEPENDENT RNA HELICASE"/>
    <property type="match status" value="1"/>
</dbReference>